<comment type="caution">
    <text evidence="1">The sequence shown here is derived from an EMBL/GenBank/DDBJ whole genome shotgun (WGS) entry which is preliminary data.</text>
</comment>
<accession>A0A323UJS5</accession>
<name>A0A323UJS5_RHOPL</name>
<dbReference type="SUPFAM" id="SSF46955">
    <property type="entry name" value="Putative DNA-binding domain"/>
    <property type="match status" value="1"/>
</dbReference>
<sequence>MTSRPPAYLSCASLARELDVSETTVYEMVRRGVLPQPIKLSSGCVRWCWADVQMALGSLSGCKTSDAVDPFLMGARNATATQ</sequence>
<proteinExistence type="predicted"/>
<evidence type="ECO:0000313" key="2">
    <source>
        <dbReference type="Proteomes" id="UP000248134"/>
    </source>
</evidence>
<gene>
    <name evidence="1" type="ORF">DNX69_07585</name>
</gene>
<protein>
    <submittedName>
        <fullName evidence="1">Transcriptional regulator</fullName>
    </submittedName>
</protein>
<dbReference type="InterPro" id="IPR009061">
    <property type="entry name" value="DNA-bd_dom_put_sf"/>
</dbReference>
<dbReference type="Proteomes" id="UP000248134">
    <property type="component" value="Unassembled WGS sequence"/>
</dbReference>
<dbReference type="AlphaFoldDB" id="A0A323UJS5"/>
<organism evidence="1 2">
    <name type="scientific">Rhodopseudomonas palustris</name>
    <dbReference type="NCBI Taxonomy" id="1076"/>
    <lineage>
        <taxon>Bacteria</taxon>
        <taxon>Pseudomonadati</taxon>
        <taxon>Pseudomonadota</taxon>
        <taxon>Alphaproteobacteria</taxon>
        <taxon>Hyphomicrobiales</taxon>
        <taxon>Nitrobacteraceae</taxon>
        <taxon>Rhodopseudomonas</taxon>
    </lineage>
</organism>
<evidence type="ECO:0000313" key="1">
    <source>
        <dbReference type="EMBL" id="PZA12744.1"/>
    </source>
</evidence>
<dbReference type="Gene3D" id="1.10.238.160">
    <property type="match status" value="1"/>
</dbReference>
<dbReference type="OrthoDB" id="1525365at2"/>
<dbReference type="EMBL" id="QKQS01000012">
    <property type="protein sequence ID" value="PZA12744.1"/>
    <property type="molecule type" value="Genomic_DNA"/>
</dbReference>
<reference evidence="1 2" key="1">
    <citation type="submission" date="2018-06" db="EMBL/GenBank/DDBJ databases">
        <title>Draft Whole-Genome Sequence of the purple photosynthetic bacterium Rhodospeudomonas palustris XCP.</title>
        <authorList>
            <person name="Rayyan A."/>
            <person name="Meyer T.E."/>
            <person name="Kyndt J.A."/>
        </authorList>
    </citation>
    <scope>NUCLEOTIDE SEQUENCE [LARGE SCALE GENOMIC DNA]</scope>
    <source>
        <strain evidence="1 2">XCP</strain>
    </source>
</reference>